<comment type="caution">
    <text evidence="1">The sequence shown here is derived from an EMBL/GenBank/DDBJ whole genome shotgun (WGS) entry which is preliminary data.</text>
</comment>
<reference evidence="2" key="1">
    <citation type="journal article" date="2022" name="Mol. Ecol. Resour.">
        <title>The genomes of chicory, endive, great burdock and yacon provide insights into Asteraceae palaeo-polyploidization history and plant inulin production.</title>
        <authorList>
            <person name="Fan W."/>
            <person name="Wang S."/>
            <person name="Wang H."/>
            <person name="Wang A."/>
            <person name="Jiang F."/>
            <person name="Liu H."/>
            <person name="Zhao H."/>
            <person name="Xu D."/>
            <person name="Zhang Y."/>
        </authorList>
    </citation>
    <scope>NUCLEOTIDE SEQUENCE [LARGE SCALE GENOMIC DNA]</scope>
    <source>
        <strain evidence="2">cv. Yunnan</strain>
    </source>
</reference>
<dbReference type="Proteomes" id="UP001056120">
    <property type="component" value="Linkage Group LG25"/>
</dbReference>
<evidence type="ECO:0000313" key="1">
    <source>
        <dbReference type="EMBL" id="KAI3704966.1"/>
    </source>
</evidence>
<evidence type="ECO:0000313" key="2">
    <source>
        <dbReference type="Proteomes" id="UP001056120"/>
    </source>
</evidence>
<dbReference type="EMBL" id="CM042042">
    <property type="protein sequence ID" value="KAI3704966.1"/>
    <property type="molecule type" value="Genomic_DNA"/>
</dbReference>
<proteinExistence type="predicted"/>
<accession>A0ACB9A613</accession>
<name>A0ACB9A613_9ASTR</name>
<organism evidence="1 2">
    <name type="scientific">Smallanthus sonchifolius</name>
    <dbReference type="NCBI Taxonomy" id="185202"/>
    <lineage>
        <taxon>Eukaryota</taxon>
        <taxon>Viridiplantae</taxon>
        <taxon>Streptophyta</taxon>
        <taxon>Embryophyta</taxon>
        <taxon>Tracheophyta</taxon>
        <taxon>Spermatophyta</taxon>
        <taxon>Magnoliopsida</taxon>
        <taxon>eudicotyledons</taxon>
        <taxon>Gunneridae</taxon>
        <taxon>Pentapetalae</taxon>
        <taxon>asterids</taxon>
        <taxon>campanulids</taxon>
        <taxon>Asterales</taxon>
        <taxon>Asteraceae</taxon>
        <taxon>Asteroideae</taxon>
        <taxon>Heliantheae alliance</taxon>
        <taxon>Millerieae</taxon>
        <taxon>Smallanthus</taxon>
    </lineage>
</organism>
<reference evidence="1 2" key="2">
    <citation type="journal article" date="2022" name="Mol. Ecol. Resour.">
        <title>The genomes of chicory, endive, great burdock and yacon provide insights into Asteraceae paleo-polyploidization history and plant inulin production.</title>
        <authorList>
            <person name="Fan W."/>
            <person name="Wang S."/>
            <person name="Wang H."/>
            <person name="Wang A."/>
            <person name="Jiang F."/>
            <person name="Liu H."/>
            <person name="Zhao H."/>
            <person name="Xu D."/>
            <person name="Zhang Y."/>
        </authorList>
    </citation>
    <scope>NUCLEOTIDE SEQUENCE [LARGE SCALE GENOMIC DNA]</scope>
    <source>
        <strain evidence="2">cv. Yunnan</strain>
        <tissue evidence="1">Leaves</tissue>
    </source>
</reference>
<protein>
    <submittedName>
        <fullName evidence="1">Uncharacterized protein</fullName>
    </submittedName>
</protein>
<gene>
    <name evidence="1" type="ORF">L1987_75196</name>
</gene>
<sequence>MKTSVGNSNSSQTRRTQFSKHAYDLTLRLNPMIAIVDGSIAVRRAYNRVKCVRQRKEVVTGGHNASRHGPEFQQEKVGILETEYKNAFQFPIYSLRFLRMSYDDQNDDVTIITAVKITDDDESDKSFNTKTDFCENVGTLDANHMILIPNIAALSLAEQESTPIPYLQSPISEDDGKNLLRKTFAVFELDETICSIIFYSLSPEGLRKEQNMHVFWKDKVSVFVGALEIMNRKCEKFYELASSSFLLDLFVAVCKRFEY</sequence>
<keyword evidence="2" id="KW-1185">Reference proteome</keyword>